<dbReference type="PANTHER" id="PTHR43118">
    <property type="entry name" value="RHAMNOGALACTURONAN LYASE (EUROFUNG)"/>
    <property type="match status" value="1"/>
</dbReference>
<dbReference type="PROSITE" id="PS50853">
    <property type="entry name" value="FN3"/>
    <property type="match status" value="1"/>
</dbReference>
<dbReference type="InterPro" id="IPR049366">
    <property type="entry name" value="RGL11_C"/>
</dbReference>
<dbReference type="SUPFAM" id="SSF49785">
    <property type="entry name" value="Galactose-binding domain-like"/>
    <property type="match status" value="1"/>
</dbReference>
<dbReference type="SUPFAM" id="SSF69318">
    <property type="entry name" value="Integrin alpha N-terminal domain"/>
    <property type="match status" value="1"/>
</dbReference>
<dbReference type="PROSITE" id="PS51257">
    <property type="entry name" value="PROKAR_LIPOPROTEIN"/>
    <property type="match status" value="1"/>
</dbReference>
<evidence type="ECO:0000259" key="2">
    <source>
        <dbReference type="PROSITE" id="PS51175"/>
    </source>
</evidence>
<dbReference type="PROSITE" id="PS51175">
    <property type="entry name" value="CBM6"/>
    <property type="match status" value="1"/>
</dbReference>
<dbReference type="GO" id="GO:0030246">
    <property type="term" value="F:carbohydrate binding"/>
    <property type="evidence" value="ECO:0007669"/>
    <property type="project" value="InterPro"/>
</dbReference>
<dbReference type="InterPro" id="IPR005084">
    <property type="entry name" value="CBM6"/>
</dbReference>
<dbReference type="InterPro" id="IPR034641">
    <property type="entry name" value="RGL11"/>
</dbReference>
<reference evidence="3 4" key="1">
    <citation type="submission" date="2018-11" db="EMBL/GenBank/DDBJ databases">
        <title>Genomic Encyclopedia of Type Strains, Phase IV (KMG-IV): sequencing the most valuable type-strain genomes for metagenomic binning, comparative biology and taxonomic classification.</title>
        <authorList>
            <person name="Goeker M."/>
        </authorList>
    </citation>
    <scope>NUCLEOTIDE SEQUENCE [LARGE SCALE GENOMIC DNA]</scope>
    <source>
        <strain evidence="3 4">DSM 16974</strain>
    </source>
</reference>
<evidence type="ECO:0000313" key="4">
    <source>
        <dbReference type="Proteomes" id="UP000273643"/>
    </source>
</evidence>
<dbReference type="InterPro" id="IPR041624">
    <property type="entry name" value="RGI_lyase"/>
</dbReference>
<protein>
    <submittedName>
        <fullName evidence="3">Carbohydrate binding protein with CBM6 domain</fullName>
    </submittedName>
</protein>
<dbReference type="EMBL" id="RJUK01000001">
    <property type="protein sequence ID" value="ROQ19676.1"/>
    <property type="molecule type" value="Genomic_DNA"/>
</dbReference>
<dbReference type="Gene3D" id="2.60.40.10">
    <property type="entry name" value="Immunoglobulins"/>
    <property type="match status" value="3"/>
</dbReference>
<dbReference type="InterPro" id="IPR013783">
    <property type="entry name" value="Ig-like_fold"/>
</dbReference>
<gene>
    <name evidence="3" type="ORF">EDC38_0261</name>
</gene>
<dbReference type="Gene3D" id="2.60.120.260">
    <property type="entry name" value="Galactose-binding domain-like"/>
    <property type="match status" value="1"/>
</dbReference>
<dbReference type="Pfam" id="PF18370">
    <property type="entry name" value="RGI_lyase"/>
    <property type="match status" value="1"/>
</dbReference>
<dbReference type="Proteomes" id="UP000273643">
    <property type="component" value="Unassembled WGS sequence"/>
</dbReference>
<keyword evidence="4" id="KW-1185">Reference proteome</keyword>
<dbReference type="InterPro" id="IPR028994">
    <property type="entry name" value="Integrin_alpha_N"/>
</dbReference>
<dbReference type="Pfam" id="PF21348">
    <property type="entry name" value="RGL11_C"/>
    <property type="match status" value="1"/>
</dbReference>
<comment type="caution">
    <text evidence="3">The sequence shown here is derived from an EMBL/GenBank/DDBJ whole genome shotgun (WGS) entry which is preliminary data.</text>
</comment>
<dbReference type="Pfam" id="PF03422">
    <property type="entry name" value="CBM_6"/>
    <property type="match status" value="1"/>
</dbReference>
<proteinExistence type="predicted"/>
<dbReference type="CDD" id="cd10318">
    <property type="entry name" value="RGL11"/>
    <property type="match status" value="1"/>
</dbReference>
<dbReference type="CDD" id="cd04082">
    <property type="entry name" value="CBM35_pectate_lyase-like"/>
    <property type="match status" value="1"/>
</dbReference>
<sequence>MRKDGSYSKGKIRALAVPLVPVLLSTMLVGCDDEYTPAEPFNAPPLTDAERDTSGSSNVEYLDRGLVVMPGEEEGNVLSWRWSGLDEQRIIFAVYKNDEFFRTVRPGEPTFLEDPNGMPGDTYQIEALVDDEQKDVSAVVAAPETSYLSIPLNKPANGFVDGEEYSYSANDASAADLTGDGQYELIVKWNPDNAKDNAQSGKTGDVLIDAYTMEGDFLWRINLGPNIRAGAHYTQFIAYDFNQDGRAEVAMKTADGTVDGRGTVIGDAEAVYRNDGGYILDGPEYLTMFDGISGEAISTVDYIPPRGEDINAIWGDDYGNRVDRFLAGVAYLDGQTPSLVMSRGYYTRAVVATFNFDGSTLTQNWVYDSAEDESGPSLAGQGAHSLSVADVDSDGKDEIIFGAATLDDNGTPLYSTGLGHGDALHVTDIIPDNPGLEIFMVHESSSAYITEDGNFGVEVHDAETGEILISQPSNGEGDDVGRGVTGDIDPNYPGLESWGSRGGLMASDGTVISENKPAMNFMVWWDGDLSREMLDGTEITKWNPESMLVEEPLLNAGTFANGLAVSNNGTKATPALSADLLGDWREEVVFANEASTRLMVYSSNIPTDVRLPTLMHDRQYRTAIAWQNVGYNQPPHPSFYMGSDMKLYDHIVKELPQFKTQAVPAEPVSAAVVQGNNDNVLVKVIPGDAELDSFEVFRSESDARDSATSVGVAEGGETSFVDDSASPDVTYYYWVEATDLDGNAIAGIDGPYQTRLTSTQIPRVEAASSNNYVDLTWVTDLVLSDIYIYRAETDDVEDVPEKPSMAYAEVNPDAKTWTDGDTEEGGKYYYWVELTTVEGNIIDAAPAFGENLVVEASNLSATYADGVMTVCWDLENVAPGATYNELYRNDQNQASGRSRIYPISDPAVIYEGCFEDAGPEGGFIEGQGYWYMFKQVASAEIVGPFGFGLESNVTNLSAELDPALGTINLTWKLWNFGQDIASVDLYRNTSDSLTGKTLVRADVRAFDGRLRDTGGDNGFTQNETYWYSFEVTLQDGTVVNTDPEGEVLFELPEPETNILTRLEDGGIRIDWNLENFQGEISQIEILRNTQASAEGATVVVSEGLELRGVYAEYEGLVELQSYWYFMRVTMANGDVIVGEPSTELVYEENPSTTSLTINENEDGYCEMSNGLIESNWAGFEGDGFSNTDNAEGEYITYKVNIRDAGTYRLLVRYANGAGDNRFARVDINSQIGVAQIDMESTSAWDTWMESSVDLELESGETDITLYAGSGGGLGNVDYLYINALTTENAPQAIACTP</sequence>
<dbReference type="OrthoDB" id="9802318at2"/>
<name>A0A3N1P4B2_9GAMM</name>
<dbReference type="InterPro" id="IPR008979">
    <property type="entry name" value="Galactose-bd-like_sf"/>
</dbReference>
<dbReference type="InterPro" id="IPR003961">
    <property type="entry name" value="FN3_dom"/>
</dbReference>
<feature type="domain" description="CBM6" evidence="2">
    <location>
        <begin position="1156"/>
        <end position="1282"/>
    </location>
</feature>
<dbReference type="PANTHER" id="PTHR43118:SF1">
    <property type="entry name" value="RHAMNOGALACTURONAN LYASE (EUROFUNG)"/>
    <property type="match status" value="1"/>
</dbReference>
<feature type="domain" description="Fibronectin type-III" evidence="1">
    <location>
        <begin position="663"/>
        <end position="764"/>
    </location>
</feature>
<organism evidence="3 4">
    <name type="scientific">Marinimicrobium koreense</name>
    <dbReference type="NCBI Taxonomy" id="306545"/>
    <lineage>
        <taxon>Bacteria</taxon>
        <taxon>Pseudomonadati</taxon>
        <taxon>Pseudomonadota</taxon>
        <taxon>Gammaproteobacteria</taxon>
        <taxon>Cellvibrionales</taxon>
        <taxon>Cellvibrionaceae</taxon>
        <taxon>Marinimicrobium</taxon>
    </lineage>
</organism>
<dbReference type="RefSeq" id="WP_123636990.1">
    <property type="nucleotide sequence ID" value="NZ_RJUK01000001.1"/>
</dbReference>
<evidence type="ECO:0000259" key="1">
    <source>
        <dbReference type="PROSITE" id="PS50853"/>
    </source>
</evidence>
<evidence type="ECO:0000313" key="3">
    <source>
        <dbReference type="EMBL" id="ROQ19676.1"/>
    </source>
</evidence>
<accession>A0A3N1P4B2</accession>